<dbReference type="FunFam" id="2.60.40.1150:FF:000002">
    <property type="entry name" value="Beta-adaptin-like protein C"/>
    <property type="match status" value="1"/>
</dbReference>
<name>L0AW89_THEEQ</name>
<evidence type="ECO:0000256" key="3">
    <source>
        <dbReference type="ARBA" id="ARBA00022448"/>
    </source>
</evidence>
<comment type="similarity">
    <text evidence="2">Belongs to the adaptor complexes large subunit family.</text>
</comment>
<evidence type="ECO:0000256" key="5">
    <source>
        <dbReference type="ARBA" id="ARBA00023136"/>
    </source>
</evidence>
<dbReference type="InterPro" id="IPR013037">
    <property type="entry name" value="Clathrin_b-adaptin_app_Ig-like"/>
</dbReference>
<evidence type="ECO:0000313" key="10">
    <source>
        <dbReference type="Proteomes" id="UP000031512"/>
    </source>
</evidence>
<dbReference type="OrthoDB" id="10254310at2759"/>
<dbReference type="InterPro" id="IPR002553">
    <property type="entry name" value="Clathrin/coatomer_adapt-like_N"/>
</dbReference>
<dbReference type="SUPFAM" id="SSF48371">
    <property type="entry name" value="ARM repeat"/>
    <property type="match status" value="1"/>
</dbReference>
<dbReference type="Proteomes" id="UP000031512">
    <property type="component" value="Chromosome 1"/>
</dbReference>
<dbReference type="VEuPathDB" id="PiroplasmaDB:BEWA_020150"/>
<organism evidence="9 10">
    <name type="scientific">Theileria equi strain WA</name>
    <dbReference type="NCBI Taxonomy" id="1537102"/>
    <lineage>
        <taxon>Eukaryota</taxon>
        <taxon>Sar</taxon>
        <taxon>Alveolata</taxon>
        <taxon>Apicomplexa</taxon>
        <taxon>Aconoidasida</taxon>
        <taxon>Piroplasmida</taxon>
        <taxon>Theileriidae</taxon>
        <taxon>Theileria</taxon>
    </lineage>
</organism>
<proteinExistence type="inferred from homology"/>
<dbReference type="GO" id="GO:0012505">
    <property type="term" value="C:endomembrane system"/>
    <property type="evidence" value="ECO:0007669"/>
    <property type="project" value="UniProtKB-SubCell"/>
</dbReference>
<keyword evidence="4" id="KW-0653">Protein transport</keyword>
<reference evidence="9 10" key="1">
    <citation type="journal article" date="2012" name="BMC Genomics">
        <title>Comparative genomic analysis and phylogenetic position of Theileria equi.</title>
        <authorList>
            <person name="Kappmeyer L.S."/>
            <person name="Thiagarajan M."/>
            <person name="Herndon D.R."/>
            <person name="Ramsay J.D."/>
            <person name="Caler E."/>
            <person name="Djikeng A."/>
            <person name="Gillespie J.J."/>
            <person name="Lau A.O."/>
            <person name="Roalson E.H."/>
            <person name="Silva J.C."/>
            <person name="Silva M.G."/>
            <person name="Suarez C.E."/>
            <person name="Ueti M.W."/>
            <person name="Nene V.M."/>
            <person name="Mealey R.H."/>
            <person name="Knowles D.P."/>
            <person name="Brayton K.A."/>
        </authorList>
    </citation>
    <scope>NUCLEOTIDE SEQUENCE [LARGE SCALE GENOMIC DNA]</scope>
    <source>
        <strain evidence="9 10">WA</strain>
    </source>
</reference>
<comment type="subcellular location">
    <subcellularLocation>
        <location evidence="1">Endomembrane system</location>
    </subcellularLocation>
</comment>
<dbReference type="STRING" id="1537102.L0AW89"/>
<keyword evidence="6" id="KW-0175">Coiled coil</keyword>
<evidence type="ECO:0000256" key="4">
    <source>
        <dbReference type="ARBA" id="ARBA00022927"/>
    </source>
</evidence>
<dbReference type="InterPro" id="IPR011989">
    <property type="entry name" value="ARM-like"/>
</dbReference>
<evidence type="ECO:0000313" key="9">
    <source>
        <dbReference type="EMBL" id="AFZ79169.1"/>
    </source>
</evidence>
<evidence type="ECO:0000259" key="8">
    <source>
        <dbReference type="SMART" id="SM01020"/>
    </source>
</evidence>
<dbReference type="SMART" id="SM01020">
    <property type="entry name" value="B2-adapt-app_C"/>
    <property type="match status" value="1"/>
</dbReference>
<dbReference type="GO" id="GO:0006886">
    <property type="term" value="P:intracellular protein transport"/>
    <property type="evidence" value="ECO:0007669"/>
    <property type="project" value="InterPro"/>
</dbReference>
<dbReference type="InterPro" id="IPR016024">
    <property type="entry name" value="ARM-type_fold"/>
</dbReference>
<evidence type="ECO:0000256" key="2">
    <source>
        <dbReference type="ARBA" id="ARBA00006613"/>
    </source>
</evidence>
<accession>L0AW89</accession>
<dbReference type="GO" id="GO:0030131">
    <property type="term" value="C:clathrin adaptor complex"/>
    <property type="evidence" value="ECO:0007669"/>
    <property type="project" value="InterPro"/>
</dbReference>
<sequence length="867" mass="96913">MDSKYFKGNRRSELQELREELQNAEKDKQKDAIKKIIGAMTTGKDVSSLFPDVVNCIQTNNIELKKLVYLYVINYAKVQPELAILAVNTFCKDAKDRNPLIRALAIRTMGYIRLTAITEYLVEPLKRCQTDPDPYVRKTAAVCIAKLYGICPSLVVEEGFLDMLRDMLSDQNPMVVANAVSTLVEISELSDDNMFERMLQNDASCLNRLLNVLNECIEWGQVYILDALVYYNPRDSADAKRVVEAVCPRFSHINSAVVMSAIKVVLKMMNKITDKEYLRLLNTKLSAPLVTLSSLEPEIQYVALRSILVVISKYPRLLEDHVRSFFCKCTDPLYVNIEKLDIMVKLATSTNYNIILNELREYATDVDLEFVKRAIKAISSLCIRLELALDACVNAITELLRLKINHVTEECTVALRDILRGYPHVFSNELFLLCADVDYIHDAEAKAALVWIVGQYASKIDDASEYISNLAETFHEEPHPVQLSLLTAAMKVNLSCGGSDLVSHVIRKCGVDSSNPDVRDRAYMYLRLLEAGDKVASKVVLSALPRIGDSSLDKATLDDLLENLGRVSAIYHLPSWAVAFRDVVTTGQTKAVTHVRESSDEESSHGEYFGKEKRSDKTPEEDEDEDLFQTSGLAGYICKSQIVLHSSQRGANGQIGLEISAFLYREEERISLEMKLTNKTSAMFVLQAIQFNKNSFGLSPASPLSSPLNIAPGKGNECHIPLRPNQIPSNSAPENPIILQVAIKTNLDVFYFALNLDLPIVFAHDVKISKSDFESIWHRLGPKAIKVTPRKRSSLIRTLEQLSMYYVGTNVCQSDEYSSSGDSLFFYAQTTNSLALLAQISGDSAVLKAESASLIPLFARSLESVLK</sequence>
<dbReference type="GO" id="GO:0016192">
    <property type="term" value="P:vesicle-mediated transport"/>
    <property type="evidence" value="ECO:0007669"/>
    <property type="project" value="InterPro"/>
</dbReference>
<evidence type="ECO:0000256" key="7">
    <source>
        <dbReference type="SAM" id="MobiDB-lite"/>
    </source>
</evidence>
<evidence type="ECO:0000256" key="1">
    <source>
        <dbReference type="ARBA" id="ARBA00004308"/>
    </source>
</evidence>
<dbReference type="EMBL" id="CP001669">
    <property type="protein sequence ID" value="AFZ79169.1"/>
    <property type="molecule type" value="Genomic_DNA"/>
</dbReference>
<feature type="region of interest" description="Disordered" evidence="7">
    <location>
        <begin position="592"/>
        <end position="626"/>
    </location>
</feature>
<dbReference type="SUPFAM" id="SSF49348">
    <property type="entry name" value="Clathrin adaptor appendage domain"/>
    <property type="match status" value="1"/>
</dbReference>
<feature type="domain" description="Beta-adaptin appendage C-terminal subdomain" evidence="8">
    <location>
        <begin position="762"/>
        <end position="867"/>
    </location>
</feature>
<keyword evidence="10" id="KW-1185">Reference proteome</keyword>
<feature type="coiled-coil region" evidence="6">
    <location>
        <begin position="7"/>
        <end position="34"/>
    </location>
</feature>
<dbReference type="Gene3D" id="2.60.40.1150">
    <property type="match status" value="1"/>
</dbReference>
<dbReference type="RefSeq" id="XP_004828835.1">
    <property type="nucleotide sequence ID" value="XM_004828778.1"/>
</dbReference>
<dbReference type="InterPro" id="IPR013041">
    <property type="entry name" value="Clathrin_app_Ig-like_sf"/>
</dbReference>
<dbReference type="KEGG" id="beq:BEWA_020150"/>
<evidence type="ECO:0000256" key="6">
    <source>
        <dbReference type="SAM" id="Coils"/>
    </source>
</evidence>
<protein>
    <submittedName>
        <fullName evidence="9">Beta adaptin, hypothetical</fullName>
    </submittedName>
</protein>
<keyword evidence="3" id="KW-0813">Transport</keyword>
<dbReference type="Gene3D" id="1.25.10.10">
    <property type="entry name" value="Leucine-rich Repeat Variant"/>
    <property type="match status" value="1"/>
</dbReference>
<dbReference type="Pfam" id="PF09066">
    <property type="entry name" value="B2-adapt-app_C"/>
    <property type="match status" value="1"/>
</dbReference>
<gene>
    <name evidence="9" type="ORF">BEWA_020150</name>
</gene>
<dbReference type="AlphaFoldDB" id="L0AW89"/>
<dbReference type="eggNOG" id="KOG1061">
    <property type="taxonomic scope" value="Eukaryota"/>
</dbReference>
<feature type="compositionally biased region" description="Basic and acidic residues" evidence="7">
    <location>
        <begin position="594"/>
        <end position="618"/>
    </location>
</feature>
<keyword evidence="5" id="KW-0472">Membrane</keyword>
<dbReference type="InterPro" id="IPR026739">
    <property type="entry name" value="AP_beta"/>
</dbReference>
<dbReference type="PANTHER" id="PTHR11134">
    <property type="entry name" value="ADAPTOR COMPLEX SUBUNIT BETA FAMILY MEMBER"/>
    <property type="match status" value="1"/>
</dbReference>
<dbReference type="Pfam" id="PF01602">
    <property type="entry name" value="Adaptin_N"/>
    <property type="match status" value="1"/>
</dbReference>
<dbReference type="InterPro" id="IPR015151">
    <property type="entry name" value="B-adaptin_app_sub_C"/>
</dbReference>
<dbReference type="GeneID" id="15805896"/>